<comment type="caution">
    <text evidence="11">The sequence shown here is derived from an EMBL/GenBank/DDBJ whole genome shotgun (WGS) entry which is preliminary data.</text>
</comment>
<dbReference type="InterPro" id="IPR003656">
    <property type="entry name" value="Znf_BED"/>
</dbReference>
<dbReference type="PROSITE" id="PS50808">
    <property type="entry name" value="ZF_BED"/>
    <property type="match status" value="1"/>
</dbReference>
<dbReference type="OrthoDB" id="1607513at2759"/>
<evidence type="ECO:0000256" key="9">
    <source>
        <dbReference type="SAM" id="MobiDB-lite"/>
    </source>
</evidence>
<gene>
    <name evidence="11" type="ORF">PAPOLLO_LOCUS1610</name>
</gene>
<evidence type="ECO:0000256" key="7">
    <source>
        <dbReference type="ARBA" id="ARBA00023242"/>
    </source>
</evidence>
<keyword evidence="3 8" id="KW-0863">Zinc-finger</keyword>
<dbReference type="GO" id="GO:0003677">
    <property type="term" value="F:DNA binding"/>
    <property type="evidence" value="ECO:0007669"/>
    <property type="project" value="InterPro"/>
</dbReference>
<name>A0A8S3W3L0_PARAO</name>
<evidence type="ECO:0000256" key="2">
    <source>
        <dbReference type="ARBA" id="ARBA00022723"/>
    </source>
</evidence>
<dbReference type="GO" id="GO:0008270">
    <property type="term" value="F:zinc ion binding"/>
    <property type="evidence" value="ECO:0007669"/>
    <property type="project" value="UniProtKB-KW"/>
</dbReference>
<dbReference type="EMBL" id="CAJQZP010000088">
    <property type="protein sequence ID" value="CAG4938206.1"/>
    <property type="molecule type" value="Genomic_DNA"/>
</dbReference>
<dbReference type="AlphaFoldDB" id="A0A8S3W3L0"/>
<dbReference type="PANTHER" id="PTHR46481">
    <property type="entry name" value="ZINC FINGER BED DOMAIN-CONTAINING PROTEIN 4"/>
    <property type="match status" value="1"/>
</dbReference>
<evidence type="ECO:0000256" key="3">
    <source>
        <dbReference type="ARBA" id="ARBA00022771"/>
    </source>
</evidence>
<evidence type="ECO:0000256" key="4">
    <source>
        <dbReference type="ARBA" id="ARBA00022833"/>
    </source>
</evidence>
<evidence type="ECO:0000256" key="6">
    <source>
        <dbReference type="ARBA" id="ARBA00023163"/>
    </source>
</evidence>
<dbReference type="Pfam" id="PF02892">
    <property type="entry name" value="zf-BED"/>
    <property type="match status" value="1"/>
</dbReference>
<dbReference type="Proteomes" id="UP000691718">
    <property type="component" value="Unassembled WGS sequence"/>
</dbReference>
<keyword evidence="6" id="KW-0804">Transcription</keyword>
<evidence type="ECO:0000313" key="12">
    <source>
        <dbReference type="Proteomes" id="UP000691718"/>
    </source>
</evidence>
<evidence type="ECO:0000313" key="11">
    <source>
        <dbReference type="EMBL" id="CAG4938206.1"/>
    </source>
</evidence>
<evidence type="ECO:0000259" key="10">
    <source>
        <dbReference type="PROSITE" id="PS50808"/>
    </source>
</evidence>
<reference evidence="11" key="1">
    <citation type="submission" date="2021-04" db="EMBL/GenBank/DDBJ databases">
        <authorList>
            <person name="Tunstrom K."/>
        </authorList>
    </citation>
    <scope>NUCLEOTIDE SEQUENCE</scope>
</reference>
<feature type="region of interest" description="Disordered" evidence="9">
    <location>
        <begin position="70"/>
        <end position="89"/>
    </location>
</feature>
<organism evidence="11 12">
    <name type="scientific">Parnassius apollo</name>
    <name type="common">Apollo butterfly</name>
    <name type="synonym">Papilio apollo</name>
    <dbReference type="NCBI Taxonomy" id="110799"/>
    <lineage>
        <taxon>Eukaryota</taxon>
        <taxon>Metazoa</taxon>
        <taxon>Ecdysozoa</taxon>
        <taxon>Arthropoda</taxon>
        <taxon>Hexapoda</taxon>
        <taxon>Insecta</taxon>
        <taxon>Pterygota</taxon>
        <taxon>Neoptera</taxon>
        <taxon>Endopterygota</taxon>
        <taxon>Lepidoptera</taxon>
        <taxon>Glossata</taxon>
        <taxon>Ditrysia</taxon>
        <taxon>Papilionoidea</taxon>
        <taxon>Papilionidae</taxon>
        <taxon>Parnassiinae</taxon>
        <taxon>Parnassini</taxon>
        <taxon>Parnassius</taxon>
        <taxon>Parnassius</taxon>
    </lineage>
</organism>
<dbReference type="SMART" id="SM00614">
    <property type="entry name" value="ZnF_BED"/>
    <property type="match status" value="1"/>
</dbReference>
<keyword evidence="5" id="KW-0805">Transcription regulation</keyword>
<dbReference type="GO" id="GO:0005634">
    <property type="term" value="C:nucleus"/>
    <property type="evidence" value="ECO:0007669"/>
    <property type="project" value="UniProtKB-SubCell"/>
</dbReference>
<evidence type="ECO:0000256" key="8">
    <source>
        <dbReference type="PROSITE-ProRule" id="PRU00027"/>
    </source>
</evidence>
<protein>
    <submittedName>
        <fullName evidence="11">(apollo) hypothetical protein</fullName>
    </submittedName>
</protein>
<keyword evidence="4" id="KW-0862">Zinc</keyword>
<dbReference type="InterPro" id="IPR052035">
    <property type="entry name" value="ZnF_BED_domain_contain"/>
</dbReference>
<evidence type="ECO:0000256" key="1">
    <source>
        <dbReference type="ARBA" id="ARBA00004123"/>
    </source>
</evidence>
<evidence type="ECO:0000256" key="5">
    <source>
        <dbReference type="ARBA" id="ARBA00023015"/>
    </source>
</evidence>
<comment type="subcellular location">
    <subcellularLocation>
        <location evidence="1">Nucleus</location>
    </subcellularLocation>
</comment>
<keyword evidence="12" id="KW-1185">Reference proteome</keyword>
<dbReference type="PANTHER" id="PTHR46481:SF10">
    <property type="entry name" value="ZINC FINGER BED DOMAIN-CONTAINING PROTEIN 39"/>
    <property type="match status" value="1"/>
</dbReference>
<proteinExistence type="predicted"/>
<accession>A0A8S3W3L0</accession>
<keyword evidence="7" id="KW-0539">Nucleus</keyword>
<sequence length="366" mass="41236">MASTVRKTSNVWVHFDIESVGEKTAVCKLCRVKLSYKTSSTNLKKHILRKHPTVEIQDVRRNMMHQHISEQRLEQEGGPSNPAGSQNLSSVVASSACDSAEGQSLPQPRVIQQALVRQPTIAQFTQRKKITPSEQERLNKLLMKLFILDFQPFSIVEDKGFVEFVHGLNPIYQLPSRKYLSNTLLPSMYEQVLNETKIKITEEATSVCLTIDCWTSKANESYMAITAHYIDQNYILKSLFLQCEVLHGHHTAINLAGQLRTCASTWNITGKITIVVSDNASNIVSAITSELNWRHFGCYAHCLNLIVKSGLNVENLQQTITKVKNIVAFYKRSALATEKFVKYQVQQSEAKTAKKTYSICGNSVEL</sequence>
<keyword evidence="2" id="KW-0479">Metal-binding</keyword>
<feature type="domain" description="BED-type" evidence="10">
    <location>
        <begin position="6"/>
        <end position="58"/>
    </location>
</feature>